<gene>
    <name evidence="2" type="ORF">DWQ51_03520</name>
</gene>
<keyword evidence="1" id="KW-1133">Transmembrane helix</keyword>
<evidence type="ECO:0000313" key="2">
    <source>
        <dbReference type="EMBL" id="REJ57205.1"/>
    </source>
</evidence>
<accession>A0A3E0MBR6</accession>
<protein>
    <recommendedName>
        <fullName evidence="4">DUF4760 domain-containing protein</fullName>
    </recommendedName>
</protein>
<name>A0A3E0MBR6_9CHRO</name>
<organism evidence="2 3">
    <name type="scientific">Microcystis wesenbergii TW10</name>
    <dbReference type="NCBI Taxonomy" id="2060474"/>
    <lineage>
        <taxon>Bacteria</taxon>
        <taxon>Bacillati</taxon>
        <taxon>Cyanobacteriota</taxon>
        <taxon>Cyanophyceae</taxon>
        <taxon>Oscillatoriophycideae</taxon>
        <taxon>Chroococcales</taxon>
        <taxon>Microcystaceae</taxon>
        <taxon>Microcystis</taxon>
    </lineage>
</organism>
<evidence type="ECO:0008006" key="4">
    <source>
        <dbReference type="Google" id="ProtNLM"/>
    </source>
</evidence>
<reference evidence="2 3" key="1">
    <citation type="submission" date="2017-10" db="EMBL/GenBank/DDBJ databases">
        <title>A large-scale comparative metagenomic study reveals the eutrophication-driven functional interactions in six Microcystis-epibionts communities.</title>
        <authorList>
            <person name="Li Q."/>
            <person name="Lin F."/>
        </authorList>
    </citation>
    <scope>NUCLEOTIDE SEQUENCE [LARGE SCALE GENOMIC DNA]</scope>
    <source>
        <strain evidence="2">TW10</strain>
    </source>
</reference>
<comment type="caution">
    <text evidence="2">The sequence shown here is derived from an EMBL/GenBank/DDBJ whole genome shotgun (WGS) entry which is preliminary data.</text>
</comment>
<dbReference type="AlphaFoldDB" id="A0A3E0MBR6"/>
<sequence>MKTEVVVALIAGTLALAGSILTFYLTKIREDNTKRLEHTIEHYRRQIEEFYGPLFNLVNQIDTLYYVKEHIVNPASGVHDPLSEEQKKEIESFFKNEYFFDLHKEIVRILRTKLYLVEGAEMPASFCEYLYHATQEQAQFRLWKENNIDTKHIVGQPFPDQFIKDIKDGLQGAMQRYNQTRQIYKRNIFGISFIKLPYSKSNLEKHNNAHAHRASKVDRL</sequence>
<feature type="transmembrane region" description="Helical" evidence="1">
    <location>
        <begin position="6"/>
        <end position="25"/>
    </location>
</feature>
<keyword evidence="1" id="KW-0472">Membrane</keyword>
<proteinExistence type="predicted"/>
<evidence type="ECO:0000256" key="1">
    <source>
        <dbReference type="SAM" id="Phobius"/>
    </source>
</evidence>
<dbReference type="Proteomes" id="UP000257002">
    <property type="component" value="Unassembled WGS sequence"/>
</dbReference>
<keyword evidence="1" id="KW-0812">Transmembrane</keyword>
<evidence type="ECO:0000313" key="3">
    <source>
        <dbReference type="Proteomes" id="UP000257002"/>
    </source>
</evidence>
<dbReference type="EMBL" id="QQWD01000002">
    <property type="protein sequence ID" value="REJ57205.1"/>
    <property type="molecule type" value="Genomic_DNA"/>
</dbReference>